<evidence type="ECO:0000313" key="2">
    <source>
        <dbReference type="EMBL" id="ONK82110.1"/>
    </source>
</evidence>
<feature type="region of interest" description="Disordered" evidence="1">
    <location>
        <begin position="1"/>
        <end position="22"/>
    </location>
</feature>
<accession>A0A5P1FXU9</accession>
<keyword evidence="3" id="KW-1185">Reference proteome</keyword>
<dbReference type="EMBL" id="CM007381">
    <property type="protein sequence ID" value="ONK82110.1"/>
    <property type="molecule type" value="Genomic_DNA"/>
</dbReference>
<feature type="compositionally biased region" description="Basic and acidic residues" evidence="1">
    <location>
        <begin position="169"/>
        <end position="186"/>
    </location>
</feature>
<name>A0A5P1FXU9_ASPOF</name>
<dbReference type="AlphaFoldDB" id="A0A5P1FXU9"/>
<gene>
    <name evidence="2" type="ORF">A4U43_C01F36220</name>
</gene>
<dbReference type="Gramene" id="ONK82110">
    <property type="protein sequence ID" value="ONK82110"/>
    <property type="gene ID" value="A4U43_C01F36220"/>
</dbReference>
<feature type="region of interest" description="Disordered" evidence="1">
    <location>
        <begin position="169"/>
        <end position="207"/>
    </location>
</feature>
<organism evidence="2 3">
    <name type="scientific">Asparagus officinalis</name>
    <name type="common">Garden asparagus</name>
    <dbReference type="NCBI Taxonomy" id="4686"/>
    <lineage>
        <taxon>Eukaryota</taxon>
        <taxon>Viridiplantae</taxon>
        <taxon>Streptophyta</taxon>
        <taxon>Embryophyta</taxon>
        <taxon>Tracheophyta</taxon>
        <taxon>Spermatophyta</taxon>
        <taxon>Magnoliopsida</taxon>
        <taxon>Liliopsida</taxon>
        <taxon>Asparagales</taxon>
        <taxon>Asparagaceae</taxon>
        <taxon>Asparagoideae</taxon>
        <taxon>Asparagus</taxon>
    </lineage>
</organism>
<protein>
    <submittedName>
        <fullName evidence="2">Uncharacterized protein</fullName>
    </submittedName>
</protein>
<dbReference type="Proteomes" id="UP000243459">
    <property type="component" value="Chromosome 1"/>
</dbReference>
<reference evidence="3" key="1">
    <citation type="journal article" date="2017" name="Nat. Commun.">
        <title>The asparagus genome sheds light on the origin and evolution of a young Y chromosome.</title>
        <authorList>
            <person name="Harkess A."/>
            <person name="Zhou J."/>
            <person name="Xu C."/>
            <person name="Bowers J.E."/>
            <person name="Van der Hulst R."/>
            <person name="Ayyampalayam S."/>
            <person name="Mercati F."/>
            <person name="Riccardi P."/>
            <person name="McKain M.R."/>
            <person name="Kakrana A."/>
            <person name="Tang H."/>
            <person name="Ray J."/>
            <person name="Groenendijk J."/>
            <person name="Arikit S."/>
            <person name="Mathioni S.M."/>
            <person name="Nakano M."/>
            <person name="Shan H."/>
            <person name="Telgmann-Rauber A."/>
            <person name="Kanno A."/>
            <person name="Yue Z."/>
            <person name="Chen H."/>
            <person name="Li W."/>
            <person name="Chen Y."/>
            <person name="Xu X."/>
            <person name="Zhang Y."/>
            <person name="Luo S."/>
            <person name="Chen H."/>
            <person name="Gao J."/>
            <person name="Mao Z."/>
            <person name="Pires J.C."/>
            <person name="Luo M."/>
            <person name="Kudrna D."/>
            <person name="Wing R.A."/>
            <person name="Meyers B.C."/>
            <person name="Yi K."/>
            <person name="Kong H."/>
            <person name="Lavrijsen P."/>
            <person name="Sunseri F."/>
            <person name="Falavigna A."/>
            <person name="Ye Y."/>
            <person name="Leebens-Mack J.H."/>
            <person name="Chen G."/>
        </authorList>
    </citation>
    <scope>NUCLEOTIDE SEQUENCE [LARGE SCALE GENOMIC DNA]</scope>
    <source>
        <strain evidence="3">cv. DH0086</strain>
    </source>
</reference>
<sequence>MSNHPEAGESIQSRSQHENRTSRLIKESRVLLLRLRGRNPINDFERVPIDAILPGPIRRRLHIPKSLPHGTVALEPAPERNLPHPIPLPHPPLCLNVGKFIPNRTGRGVAKSVEGHPRGLNVHGQQLQVLLELINHGPPTGMDTEVLESQLEVGNVGLDLGVEQLLGDKGGKEEELLADRKDKGAEGGDVGASRDTAGNGPSKIFDS</sequence>
<proteinExistence type="predicted"/>
<evidence type="ECO:0000313" key="3">
    <source>
        <dbReference type="Proteomes" id="UP000243459"/>
    </source>
</evidence>
<evidence type="ECO:0000256" key="1">
    <source>
        <dbReference type="SAM" id="MobiDB-lite"/>
    </source>
</evidence>